<feature type="region of interest" description="Disordered" evidence="1">
    <location>
        <begin position="701"/>
        <end position="778"/>
    </location>
</feature>
<protein>
    <submittedName>
        <fullName evidence="4">Uncharacterized protein</fullName>
    </submittedName>
</protein>
<feature type="compositionally biased region" description="Acidic residues" evidence="1">
    <location>
        <begin position="762"/>
        <end position="778"/>
    </location>
</feature>
<dbReference type="GO" id="GO:0019005">
    <property type="term" value="C:SCF ubiquitin ligase complex"/>
    <property type="evidence" value="ECO:0007669"/>
    <property type="project" value="TreeGrafter"/>
</dbReference>
<dbReference type="SUPFAM" id="SSF52047">
    <property type="entry name" value="RNI-like"/>
    <property type="match status" value="1"/>
</dbReference>
<feature type="region of interest" description="Disordered" evidence="1">
    <location>
        <begin position="172"/>
        <end position="198"/>
    </location>
</feature>
<feature type="domain" description="DNA repair protein rhp7 treble clef" evidence="2">
    <location>
        <begin position="207"/>
        <end position="243"/>
    </location>
</feature>
<dbReference type="PANTHER" id="PTHR13318">
    <property type="entry name" value="PARTNER OF PAIRED, ISOFORM B-RELATED"/>
    <property type="match status" value="1"/>
</dbReference>
<dbReference type="GO" id="GO:0031146">
    <property type="term" value="P:SCF-dependent proteasomal ubiquitin-dependent protein catabolic process"/>
    <property type="evidence" value="ECO:0007669"/>
    <property type="project" value="TreeGrafter"/>
</dbReference>
<dbReference type="Gene3D" id="3.80.10.10">
    <property type="entry name" value="Ribonuclease Inhibitor"/>
    <property type="match status" value="1"/>
</dbReference>
<feature type="region of interest" description="Disordered" evidence="1">
    <location>
        <begin position="1"/>
        <end position="20"/>
    </location>
</feature>
<feature type="compositionally biased region" description="Gly residues" evidence="1">
    <location>
        <begin position="712"/>
        <end position="726"/>
    </location>
</feature>
<name>A0A7C8PZR7_ORBOL</name>
<evidence type="ECO:0000256" key="1">
    <source>
        <dbReference type="SAM" id="MobiDB-lite"/>
    </source>
</evidence>
<sequence length="778" mass="86106">MINRSRRPGQRSHVSGPNSALTEFLREKGIDTSGIQALSSARARARNEAAHRRSVAASLAALEAAEAAEIGEEIDEDEEVGESSASAARRKKKISKDEDNDEEMLDVEEEEEEEPVRTRRGRASRATTKIDLKVVGKRKRKSTTVKDTESEFEEVEEEEIVTVRTTRTRKPTKAQLAKKKAEEQRKMEEDDEFNPDSFLDPAFRPVPGQIAFCAECECRFTVTPYSRSADDGEGLLCHTCGKKGAPAEKAARKKKQTTRTNKKSAARAILDGDTSNVKSLQEICINTVAKYIDDVETLGYIGSHNVDKISQIICKNRRLNGETINLFFEPAEHVLRFYDCSRISSDSLRQIVAFVPTIRRLHLNWCGLMKDECLDYYGTQLKQLTSLELYGAFNVTEECYIRFFKNVGSRLTEFAVKDTSRFKVAAVEALVDNCPELEVLRLHTLTFIDDECVRLLTGLPNLKILEITDSQASIKDDPIIDCLNTFGPGLSELTLNGCKDLTDATLDAIHSSCGRLDILNLDEVDLLTNDGISKLFTEWSLNYGLKELSLRNCTNLQSSGFARIIDHSSRTLERLTINRCKDIEKDAWTFLQEFTLPELEVLDISFVRCVDDAIIEGILKVAPELKTLKVWGCNKITEACALKEAKMRGQAHVAFRDIAGASSAMRGCQGMVIFGKEMKIQYARSKSDTIAKLDGTYRMPSLRSDNDANLTTGGGSGAAAGSGGTGFAPLPGQKSGDDAASGPGLNATADGAQGMKRRRDESESEQSDVEMEVEDDDD</sequence>
<dbReference type="InterPro" id="IPR056451">
    <property type="entry name" value="Znf_Tbcl_Rhp7"/>
</dbReference>
<dbReference type="InterPro" id="IPR057207">
    <property type="entry name" value="FBXL15_LRR"/>
</dbReference>
<dbReference type="InterPro" id="IPR012677">
    <property type="entry name" value="Nucleotide-bd_a/b_plait_sf"/>
</dbReference>
<evidence type="ECO:0000313" key="5">
    <source>
        <dbReference type="Proteomes" id="UP000479691"/>
    </source>
</evidence>
<feature type="compositionally biased region" description="Basic residues" evidence="1">
    <location>
        <begin position="1"/>
        <end position="10"/>
    </location>
</feature>
<dbReference type="Pfam" id="PF25372">
    <property type="entry name" value="DUF7885"/>
    <property type="match status" value="1"/>
</dbReference>
<dbReference type="Proteomes" id="UP000479691">
    <property type="component" value="Unassembled WGS sequence"/>
</dbReference>
<reference evidence="4 5" key="1">
    <citation type="submission" date="2019-06" db="EMBL/GenBank/DDBJ databases">
        <authorList>
            <person name="Palmer J.M."/>
        </authorList>
    </citation>
    <scope>NUCLEOTIDE SEQUENCE [LARGE SCALE GENOMIC DNA]</scope>
    <source>
        <strain evidence="4 5">TWF788</strain>
    </source>
</reference>
<gene>
    <name evidence="4" type="ORF">TWF788_003582</name>
</gene>
<dbReference type="AlphaFoldDB" id="A0A7C8PZR7"/>
<proteinExistence type="predicted"/>
<accession>A0A7C8PZR7</accession>
<dbReference type="GO" id="GO:0003676">
    <property type="term" value="F:nucleic acid binding"/>
    <property type="evidence" value="ECO:0007669"/>
    <property type="project" value="InterPro"/>
</dbReference>
<dbReference type="EMBL" id="JAABOE010000018">
    <property type="protein sequence ID" value="KAF3186114.1"/>
    <property type="molecule type" value="Genomic_DNA"/>
</dbReference>
<evidence type="ECO:0000259" key="3">
    <source>
        <dbReference type="Pfam" id="PF25372"/>
    </source>
</evidence>
<dbReference type="InterPro" id="IPR035979">
    <property type="entry name" value="RBD_domain_sf"/>
</dbReference>
<feature type="region of interest" description="Disordered" evidence="1">
    <location>
        <begin position="70"/>
        <end position="125"/>
    </location>
</feature>
<dbReference type="PANTHER" id="PTHR13318:SF190">
    <property type="entry name" value="PARTNER OF PAIRED, ISOFORM B"/>
    <property type="match status" value="1"/>
</dbReference>
<feature type="compositionally biased region" description="Acidic residues" evidence="1">
    <location>
        <begin position="98"/>
        <end position="114"/>
    </location>
</feature>
<feature type="domain" description="F-box/LRR-repeat protein 15-like leucin rich repeat" evidence="3">
    <location>
        <begin position="381"/>
        <end position="584"/>
    </location>
</feature>
<feature type="compositionally biased region" description="Basic and acidic residues" evidence="1">
    <location>
        <begin position="179"/>
        <end position="188"/>
    </location>
</feature>
<dbReference type="Gene3D" id="3.30.70.330">
    <property type="match status" value="1"/>
</dbReference>
<organism evidence="4 5">
    <name type="scientific">Orbilia oligospora</name>
    <name type="common">Nematode-trapping fungus</name>
    <name type="synonym">Arthrobotrys oligospora</name>
    <dbReference type="NCBI Taxonomy" id="2813651"/>
    <lineage>
        <taxon>Eukaryota</taxon>
        <taxon>Fungi</taxon>
        <taxon>Dikarya</taxon>
        <taxon>Ascomycota</taxon>
        <taxon>Pezizomycotina</taxon>
        <taxon>Orbiliomycetes</taxon>
        <taxon>Orbiliales</taxon>
        <taxon>Orbiliaceae</taxon>
        <taxon>Orbilia</taxon>
    </lineage>
</organism>
<dbReference type="Pfam" id="PF23550">
    <property type="entry name" value="zf_Tbcl_Rhp7"/>
    <property type="match status" value="1"/>
</dbReference>
<evidence type="ECO:0000313" key="4">
    <source>
        <dbReference type="EMBL" id="KAF3186114.1"/>
    </source>
</evidence>
<dbReference type="SUPFAM" id="SSF54928">
    <property type="entry name" value="RNA-binding domain, RBD"/>
    <property type="match status" value="1"/>
</dbReference>
<evidence type="ECO:0000259" key="2">
    <source>
        <dbReference type="Pfam" id="PF23550"/>
    </source>
</evidence>
<comment type="caution">
    <text evidence="4">The sequence shown here is derived from an EMBL/GenBank/DDBJ whole genome shotgun (WGS) entry which is preliminary data.</text>
</comment>
<dbReference type="InterPro" id="IPR032675">
    <property type="entry name" value="LRR_dom_sf"/>
</dbReference>
<feature type="compositionally biased region" description="Acidic residues" evidence="1">
    <location>
        <begin position="70"/>
        <end position="81"/>
    </location>
</feature>